<protein>
    <submittedName>
        <fullName evidence="1">Uncharacterized protein</fullName>
    </submittedName>
</protein>
<comment type="caution">
    <text evidence="1">The sequence shown here is derived from an EMBL/GenBank/DDBJ whole genome shotgun (WGS) entry which is preliminary data.</text>
</comment>
<dbReference type="AlphaFoldDB" id="A0A819TC13"/>
<name>A0A819TC13_9BILA</name>
<accession>A0A819TC13</accession>
<evidence type="ECO:0000313" key="1">
    <source>
        <dbReference type="EMBL" id="CAF4074417.1"/>
    </source>
</evidence>
<dbReference type="EMBL" id="CAJOBD010006931">
    <property type="protein sequence ID" value="CAF4074417.1"/>
    <property type="molecule type" value="Genomic_DNA"/>
</dbReference>
<feature type="non-terminal residue" evidence="1">
    <location>
        <position position="1"/>
    </location>
</feature>
<organism evidence="1 2">
    <name type="scientific">Rotaria sordida</name>
    <dbReference type="NCBI Taxonomy" id="392033"/>
    <lineage>
        <taxon>Eukaryota</taxon>
        <taxon>Metazoa</taxon>
        <taxon>Spiralia</taxon>
        <taxon>Gnathifera</taxon>
        <taxon>Rotifera</taxon>
        <taxon>Eurotatoria</taxon>
        <taxon>Bdelloidea</taxon>
        <taxon>Philodinida</taxon>
        <taxon>Philodinidae</taxon>
        <taxon>Rotaria</taxon>
    </lineage>
</organism>
<sequence length="306" mass="35082">MSKADTRTSTDHDKLVEKIIRNPYELPLMGITGKSTFEQLIGFHPIMSLPAGIQKRMKNFQYGYFDSRNRPPPILNEIDGPTLELMNSVEKISTLMPKFKQQLFFLNEREILFKNSNDKLTQPIVSSSASTNLNLSSLSSSSFSKSTLDRSSNEYINNATSECDQSLIVQEKKSFLKIMLLTYDDATLKNIQTKAEKLRDLSDIDIHTQLHLWQETVHFRRQCIREKPTSEILKEFPGYSNQLLIFEEVKMITNVDLSAAVRRQIPILLEKLVKVPAFITDSPAIQLLKILCKHFDETVHHTFADS</sequence>
<reference evidence="1" key="1">
    <citation type="submission" date="2021-02" db="EMBL/GenBank/DDBJ databases">
        <authorList>
            <person name="Nowell W R."/>
        </authorList>
    </citation>
    <scope>NUCLEOTIDE SEQUENCE</scope>
</reference>
<dbReference type="Proteomes" id="UP000663836">
    <property type="component" value="Unassembled WGS sequence"/>
</dbReference>
<proteinExistence type="predicted"/>
<evidence type="ECO:0000313" key="2">
    <source>
        <dbReference type="Proteomes" id="UP000663836"/>
    </source>
</evidence>
<gene>
    <name evidence="1" type="ORF">JBS370_LOCUS30343</name>
</gene>